<protein>
    <recommendedName>
        <fullName evidence="2">Restriction endonuclease type IV Mrr domain-containing protein</fullName>
    </recommendedName>
</protein>
<name>X1M716_9ZZZZ</name>
<evidence type="ECO:0000313" key="1">
    <source>
        <dbReference type="EMBL" id="GAI27422.1"/>
    </source>
</evidence>
<sequence>MMEDEVKKRTRRWLETKGYKVKAEVKISCPDDSENNHGSVVLDFWAYKDPAKIVWCECKGDQSLSELLEGFIRLEFGVFYGGGHGILAVPHTATMRLLSHKKFLAQAKDVIQILDVEQNKLKQM</sequence>
<proteinExistence type="predicted"/>
<dbReference type="EMBL" id="BARV01019122">
    <property type="protein sequence ID" value="GAI27422.1"/>
    <property type="molecule type" value="Genomic_DNA"/>
</dbReference>
<organism evidence="1">
    <name type="scientific">marine sediment metagenome</name>
    <dbReference type="NCBI Taxonomy" id="412755"/>
    <lineage>
        <taxon>unclassified sequences</taxon>
        <taxon>metagenomes</taxon>
        <taxon>ecological metagenomes</taxon>
    </lineage>
</organism>
<gene>
    <name evidence="1" type="ORF">S06H3_32196</name>
</gene>
<accession>X1M716</accession>
<dbReference type="AlphaFoldDB" id="X1M716"/>
<reference evidence="1" key="1">
    <citation type="journal article" date="2014" name="Front. Microbiol.">
        <title>High frequency of phylogenetically diverse reductive dehalogenase-homologous genes in deep subseafloor sedimentary metagenomes.</title>
        <authorList>
            <person name="Kawai M."/>
            <person name="Futagami T."/>
            <person name="Toyoda A."/>
            <person name="Takaki Y."/>
            <person name="Nishi S."/>
            <person name="Hori S."/>
            <person name="Arai W."/>
            <person name="Tsubouchi T."/>
            <person name="Morono Y."/>
            <person name="Uchiyama I."/>
            <person name="Ito T."/>
            <person name="Fujiyama A."/>
            <person name="Inagaki F."/>
            <person name="Takami H."/>
        </authorList>
    </citation>
    <scope>NUCLEOTIDE SEQUENCE</scope>
    <source>
        <strain evidence="1">Expedition CK06-06</strain>
    </source>
</reference>
<evidence type="ECO:0008006" key="2">
    <source>
        <dbReference type="Google" id="ProtNLM"/>
    </source>
</evidence>
<comment type="caution">
    <text evidence="1">The sequence shown here is derived from an EMBL/GenBank/DDBJ whole genome shotgun (WGS) entry which is preliminary data.</text>
</comment>